<accession>A0A7J7K3F5</accession>
<evidence type="ECO:0000313" key="2">
    <source>
        <dbReference type="EMBL" id="KAF6032511.1"/>
    </source>
</evidence>
<evidence type="ECO:0000313" key="3">
    <source>
        <dbReference type="Proteomes" id="UP000593567"/>
    </source>
</evidence>
<dbReference type="OrthoDB" id="10068328at2759"/>
<sequence>MDILSTPDLESPPERWAPVGAVAESPDTPPTEPLSSNSTGTVDALLEENEKMASSLLSLTSHFAQVQFRLKQIVEGPEETKAERLKELEAFAEKGIPDIKSCVVPRLPDSCESAEDQNGLAEELPTSEKLAKQDVIIQEIKKKLQISHLDNIASLSNLTVTYSASNLTITYSTSNLTVTYSTSNLTVTYSTSNLTATY</sequence>
<dbReference type="Proteomes" id="UP000593567">
    <property type="component" value="Unassembled WGS sequence"/>
</dbReference>
<feature type="region of interest" description="Disordered" evidence="1">
    <location>
        <begin position="1"/>
        <end position="41"/>
    </location>
</feature>
<reference evidence="2" key="1">
    <citation type="submission" date="2020-06" db="EMBL/GenBank/DDBJ databases">
        <title>Draft genome of Bugula neritina, a colonial animal packing powerful symbionts and potential medicines.</title>
        <authorList>
            <person name="Rayko M."/>
        </authorList>
    </citation>
    <scope>NUCLEOTIDE SEQUENCE [LARGE SCALE GENOMIC DNA]</scope>
    <source>
        <strain evidence="2">Kwan_BN1</strain>
    </source>
</reference>
<gene>
    <name evidence="2" type="ORF">EB796_009112</name>
</gene>
<dbReference type="AlphaFoldDB" id="A0A7J7K3F5"/>
<organism evidence="2 3">
    <name type="scientific">Bugula neritina</name>
    <name type="common">Brown bryozoan</name>
    <name type="synonym">Sertularia neritina</name>
    <dbReference type="NCBI Taxonomy" id="10212"/>
    <lineage>
        <taxon>Eukaryota</taxon>
        <taxon>Metazoa</taxon>
        <taxon>Spiralia</taxon>
        <taxon>Lophotrochozoa</taxon>
        <taxon>Bryozoa</taxon>
        <taxon>Gymnolaemata</taxon>
        <taxon>Cheilostomatida</taxon>
        <taxon>Flustrina</taxon>
        <taxon>Buguloidea</taxon>
        <taxon>Bugulidae</taxon>
        <taxon>Bugula</taxon>
    </lineage>
</organism>
<proteinExistence type="predicted"/>
<dbReference type="EMBL" id="VXIV02001497">
    <property type="protein sequence ID" value="KAF6032511.1"/>
    <property type="molecule type" value="Genomic_DNA"/>
</dbReference>
<comment type="caution">
    <text evidence="2">The sequence shown here is derived from an EMBL/GenBank/DDBJ whole genome shotgun (WGS) entry which is preliminary data.</text>
</comment>
<name>A0A7J7K3F5_BUGNE</name>
<keyword evidence="3" id="KW-1185">Reference proteome</keyword>
<evidence type="ECO:0000256" key="1">
    <source>
        <dbReference type="SAM" id="MobiDB-lite"/>
    </source>
</evidence>
<protein>
    <submittedName>
        <fullName evidence="2">RUNDC1</fullName>
    </submittedName>
</protein>